<dbReference type="EMBL" id="BAAAZC010000015">
    <property type="protein sequence ID" value="GAA3971664.1"/>
    <property type="molecule type" value="Genomic_DNA"/>
</dbReference>
<comment type="caution">
    <text evidence="1">The sequence shown here is derived from an EMBL/GenBank/DDBJ whole genome shotgun (WGS) entry which is preliminary data.</text>
</comment>
<evidence type="ECO:0000313" key="2">
    <source>
        <dbReference type="Proteomes" id="UP001500742"/>
    </source>
</evidence>
<keyword evidence="2" id="KW-1185">Reference proteome</keyword>
<dbReference type="Proteomes" id="UP001500742">
    <property type="component" value="Unassembled WGS sequence"/>
</dbReference>
<protein>
    <submittedName>
        <fullName evidence="1">Uncharacterized protein</fullName>
    </submittedName>
</protein>
<organism evidence="1 2">
    <name type="scientific">Mucilaginibacter dorajii</name>
    <dbReference type="NCBI Taxonomy" id="692994"/>
    <lineage>
        <taxon>Bacteria</taxon>
        <taxon>Pseudomonadati</taxon>
        <taxon>Bacteroidota</taxon>
        <taxon>Sphingobacteriia</taxon>
        <taxon>Sphingobacteriales</taxon>
        <taxon>Sphingobacteriaceae</taxon>
        <taxon>Mucilaginibacter</taxon>
    </lineage>
</organism>
<gene>
    <name evidence="1" type="ORF">GCM10022210_21390</name>
</gene>
<sequence>MEIIDLAIAKQMTARYASTRKSLIDSTYTINDTLSSWIPIDDLKDYVNNLPETATGVRVYLAAYDETETTYPSQTTIILAGTVSDDGCDNDVINGYEPLENEVGLGPVNRATNCPPDCPTCPPCE</sequence>
<dbReference type="RefSeq" id="WP_259091629.1">
    <property type="nucleotide sequence ID" value="NZ_BAAAZC010000015.1"/>
</dbReference>
<name>A0ABP7PVL6_9SPHI</name>
<reference evidence="2" key="1">
    <citation type="journal article" date="2019" name="Int. J. Syst. Evol. Microbiol.">
        <title>The Global Catalogue of Microorganisms (GCM) 10K type strain sequencing project: providing services to taxonomists for standard genome sequencing and annotation.</title>
        <authorList>
            <consortium name="The Broad Institute Genomics Platform"/>
            <consortium name="The Broad Institute Genome Sequencing Center for Infectious Disease"/>
            <person name="Wu L."/>
            <person name="Ma J."/>
        </authorList>
    </citation>
    <scope>NUCLEOTIDE SEQUENCE [LARGE SCALE GENOMIC DNA]</scope>
    <source>
        <strain evidence="2">JCM 16601</strain>
    </source>
</reference>
<accession>A0ABP7PVL6</accession>
<proteinExistence type="predicted"/>
<evidence type="ECO:0000313" key="1">
    <source>
        <dbReference type="EMBL" id="GAA3971664.1"/>
    </source>
</evidence>